<dbReference type="EMBL" id="OUNR01000017">
    <property type="protein sequence ID" value="SPP65576.1"/>
    <property type="molecule type" value="Genomic_DNA"/>
</dbReference>
<name>A0A330L780_9BACT</name>
<dbReference type="AlphaFoldDB" id="A0A330L780"/>
<keyword evidence="2" id="KW-1185">Reference proteome</keyword>
<accession>A0A330L780</accession>
<dbReference type="Proteomes" id="UP000248168">
    <property type="component" value="Unassembled WGS sequence"/>
</dbReference>
<gene>
    <name evidence="1" type="ORF">NITLEN_40049</name>
</gene>
<evidence type="ECO:0000313" key="1">
    <source>
        <dbReference type="EMBL" id="SPP65576.1"/>
    </source>
</evidence>
<reference evidence="2" key="1">
    <citation type="submission" date="2018-04" db="EMBL/GenBank/DDBJ databases">
        <authorList>
            <person name="Lucker S."/>
            <person name="Sakoula D."/>
        </authorList>
    </citation>
    <scope>NUCLEOTIDE SEQUENCE [LARGE SCALE GENOMIC DNA]</scope>
</reference>
<evidence type="ECO:0000313" key="2">
    <source>
        <dbReference type="Proteomes" id="UP000248168"/>
    </source>
</evidence>
<proteinExistence type="predicted"/>
<sequence length="40" mass="4593">MGSGLLDLWPHAHSFFCYFIFDMYSQYHLDGALSTSSVTF</sequence>
<dbReference type="InParanoid" id="A0A330L780"/>
<organism evidence="1 2">
    <name type="scientific">Nitrospira lenta</name>
    <dbReference type="NCBI Taxonomy" id="1436998"/>
    <lineage>
        <taxon>Bacteria</taxon>
        <taxon>Pseudomonadati</taxon>
        <taxon>Nitrospirota</taxon>
        <taxon>Nitrospiria</taxon>
        <taxon>Nitrospirales</taxon>
        <taxon>Nitrospiraceae</taxon>
        <taxon>Nitrospira</taxon>
    </lineage>
</organism>
<protein>
    <submittedName>
        <fullName evidence="1">Uncharacterized protein</fullName>
    </submittedName>
</protein>